<dbReference type="CDD" id="cd20532">
    <property type="entry name" value="CYCLIN_CCNL_rpt1"/>
    <property type="match status" value="1"/>
</dbReference>
<feature type="domain" description="Cyclin-like" evidence="2">
    <location>
        <begin position="41"/>
        <end position="144"/>
    </location>
</feature>
<evidence type="ECO:0000256" key="1">
    <source>
        <dbReference type="RuleBase" id="RU000383"/>
    </source>
</evidence>
<keyword evidence="4" id="KW-1185">Reference proteome</keyword>
<name>A0AAW1NKR6_9CHLO</name>
<comment type="similarity">
    <text evidence="1">Belongs to the cyclin family.</text>
</comment>
<organism evidence="3 4">
    <name type="scientific">Symbiochloris irregularis</name>
    <dbReference type="NCBI Taxonomy" id="706552"/>
    <lineage>
        <taxon>Eukaryota</taxon>
        <taxon>Viridiplantae</taxon>
        <taxon>Chlorophyta</taxon>
        <taxon>core chlorophytes</taxon>
        <taxon>Trebouxiophyceae</taxon>
        <taxon>Trebouxiales</taxon>
        <taxon>Trebouxiaceae</taxon>
        <taxon>Symbiochloris</taxon>
    </lineage>
</organism>
<feature type="domain" description="Cyclin-like" evidence="2">
    <location>
        <begin position="159"/>
        <end position="241"/>
    </location>
</feature>
<comment type="caution">
    <text evidence="3">The sequence shown here is derived from an EMBL/GenBank/DDBJ whole genome shotgun (WGS) entry which is preliminary data.</text>
</comment>
<evidence type="ECO:0000313" key="3">
    <source>
        <dbReference type="EMBL" id="KAK9787734.1"/>
    </source>
</evidence>
<accession>A0AAW1NKR6</accession>
<proteinExistence type="inferred from homology"/>
<dbReference type="InterPro" id="IPR006671">
    <property type="entry name" value="Cyclin_N"/>
</dbReference>
<sequence>MLYTSLAGAFILSEEQLSNSPSRQAGVSEESERQLRLYGCELIQEGGYLLKLPQVVMATGQVLLHRFFSKASLVDYNIKRVAWACCWLATKLEEEPRRPQDLLSVFNRIDERREGTAEAVLDRFSQRYATLKNEIVEVERKILRKLGFILHVDHPHKSVLFYLSQQVLQAEPRLMQEAWNLANDSLRTTLCIRMRSEAIACGLIFMAARRLQIALPEDPPWWALSDVAEADLLTSTDNSSPPEGLGALETWLLGYLPWIRPLSPREHQDLDLLPCQTIESGGHWRSFFH</sequence>
<dbReference type="Pfam" id="PF00134">
    <property type="entry name" value="Cyclin_N"/>
    <property type="match status" value="1"/>
</dbReference>
<dbReference type="InterPro" id="IPR013763">
    <property type="entry name" value="Cyclin-like_dom"/>
</dbReference>
<dbReference type="Proteomes" id="UP001465755">
    <property type="component" value="Unassembled WGS sequence"/>
</dbReference>
<gene>
    <name evidence="3" type="ORF">WJX73_000571</name>
</gene>
<evidence type="ECO:0000313" key="4">
    <source>
        <dbReference type="Proteomes" id="UP001465755"/>
    </source>
</evidence>
<dbReference type="InterPro" id="IPR036915">
    <property type="entry name" value="Cyclin-like_sf"/>
</dbReference>
<dbReference type="SUPFAM" id="SSF47954">
    <property type="entry name" value="Cyclin-like"/>
    <property type="match status" value="2"/>
</dbReference>
<reference evidence="3 4" key="1">
    <citation type="journal article" date="2024" name="Nat. Commun.">
        <title>Phylogenomics reveals the evolutionary origins of lichenization in chlorophyte algae.</title>
        <authorList>
            <person name="Puginier C."/>
            <person name="Libourel C."/>
            <person name="Otte J."/>
            <person name="Skaloud P."/>
            <person name="Haon M."/>
            <person name="Grisel S."/>
            <person name="Petersen M."/>
            <person name="Berrin J.G."/>
            <person name="Delaux P.M."/>
            <person name="Dal Grande F."/>
            <person name="Keller J."/>
        </authorList>
    </citation>
    <scope>NUCLEOTIDE SEQUENCE [LARGE SCALE GENOMIC DNA]</scope>
    <source>
        <strain evidence="3 4">SAG 2036</strain>
    </source>
</reference>
<dbReference type="GO" id="GO:0016538">
    <property type="term" value="F:cyclin-dependent protein serine/threonine kinase regulator activity"/>
    <property type="evidence" value="ECO:0007669"/>
    <property type="project" value="InterPro"/>
</dbReference>
<dbReference type="AlphaFoldDB" id="A0AAW1NKR6"/>
<dbReference type="Gene3D" id="1.10.472.10">
    <property type="entry name" value="Cyclin-like"/>
    <property type="match status" value="2"/>
</dbReference>
<dbReference type="FunFam" id="1.10.472.10:FF:000031">
    <property type="entry name" value="cyclin-L1-1-like isoform X1"/>
    <property type="match status" value="1"/>
</dbReference>
<dbReference type="InterPro" id="IPR043198">
    <property type="entry name" value="Cyclin/Ssn8"/>
</dbReference>
<dbReference type="SMART" id="SM00385">
    <property type="entry name" value="CYCLIN"/>
    <property type="match status" value="2"/>
</dbReference>
<keyword evidence="1" id="KW-0195">Cyclin</keyword>
<dbReference type="EMBL" id="JALJOQ010000241">
    <property type="protein sequence ID" value="KAK9787734.1"/>
    <property type="molecule type" value="Genomic_DNA"/>
</dbReference>
<protein>
    <recommendedName>
        <fullName evidence="2">Cyclin-like domain-containing protein</fullName>
    </recommendedName>
</protein>
<dbReference type="GO" id="GO:0006357">
    <property type="term" value="P:regulation of transcription by RNA polymerase II"/>
    <property type="evidence" value="ECO:0007669"/>
    <property type="project" value="InterPro"/>
</dbReference>
<evidence type="ECO:0000259" key="2">
    <source>
        <dbReference type="SMART" id="SM00385"/>
    </source>
</evidence>
<dbReference type="PANTHER" id="PTHR10026">
    <property type="entry name" value="CYCLIN"/>
    <property type="match status" value="1"/>
</dbReference>